<protein>
    <recommendedName>
        <fullName evidence="2">XkdX family protein</fullName>
    </recommendedName>
</protein>
<dbReference type="EMBL" id="BK015848">
    <property type="protein sequence ID" value="DAE28019.1"/>
    <property type="molecule type" value="Genomic_DNA"/>
</dbReference>
<evidence type="ECO:0000313" key="1">
    <source>
        <dbReference type="EMBL" id="DAE28019.1"/>
    </source>
</evidence>
<dbReference type="Pfam" id="PF09693">
    <property type="entry name" value="Phage_XkdX"/>
    <property type="match status" value="1"/>
</dbReference>
<organism evidence="1">
    <name type="scientific">Siphoviridae sp. ctHNH2</name>
    <dbReference type="NCBI Taxonomy" id="2827273"/>
    <lineage>
        <taxon>Viruses</taxon>
        <taxon>Duplodnaviria</taxon>
        <taxon>Heunggongvirae</taxon>
        <taxon>Uroviricota</taxon>
        <taxon>Caudoviricetes</taxon>
    </lineage>
</organism>
<sequence length="45" mass="5036">MREKIERWYAQGLWSREMVLNAVKKGVLTEAEAGEILSGGATARE</sequence>
<name>A0A8S5RA30_9CAUD</name>
<dbReference type="InterPro" id="IPR010022">
    <property type="entry name" value="XkdX"/>
</dbReference>
<accession>A0A8S5RA30</accession>
<proteinExistence type="predicted"/>
<evidence type="ECO:0008006" key="2">
    <source>
        <dbReference type="Google" id="ProtNLM"/>
    </source>
</evidence>
<reference evidence="1" key="1">
    <citation type="journal article" date="2021" name="Proc. Natl. Acad. Sci. U.S.A.">
        <title>A Catalog of Tens of Thousands of Viruses from Human Metagenomes Reveals Hidden Associations with Chronic Diseases.</title>
        <authorList>
            <person name="Tisza M.J."/>
            <person name="Buck C.B."/>
        </authorList>
    </citation>
    <scope>NUCLEOTIDE SEQUENCE</scope>
    <source>
        <strain evidence="1">CtHNH2</strain>
    </source>
</reference>